<keyword evidence="3" id="KW-0812">Transmembrane</keyword>
<comment type="subcellular location">
    <subcellularLocation>
        <location evidence="1">Membrane</location>
        <topology evidence="1">Lipid-anchor</topology>
        <topology evidence="1">GPI-anchor</topology>
    </subcellularLocation>
</comment>
<dbReference type="InterPro" id="IPR050975">
    <property type="entry name" value="Sleep_regulator"/>
</dbReference>
<dbReference type="EMBL" id="CH940657">
    <property type="protein sequence ID" value="KRF80958.1"/>
    <property type="molecule type" value="Genomic_DNA"/>
</dbReference>
<name>A0A0Q9WJ36_DROVI</name>
<dbReference type="OrthoDB" id="6329445at2759"/>
<evidence type="ECO:0000256" key="6">
    <source>
        <dbReference type="ARBA" id="ARBA00023136"/>
    </source>
</evidence>
<evidence type="ECO:0000256" key="9">
    <source>
        <dbReference type="SAM" id="SignalP"/>
    </source>
</evidence>
<dbReference type="PANTHER" id="PTHR33562:SF29">
    <property type="entry name" value="PROTEIN SLEEPLESS"/>
    <property type="match status" value="1"/>
</dbReference>
<dbReference type="Proteomes" id="UP000008792">
    <property type="component" value="Unassembled WGS sequence"/>
</dbReference>
<gene>
    <name evidence="10" type="primary">Dvir\GJ26428</name>
    <name evidence="10" type="ORF">Dvir_GJ26428</name>
</gene>
<evidence type="ECO:0000256" key="7">
    <source>
        <dbReference type="ARBA" id="ARBA00023180"/>
    </source>
</evidence>
<dbReference type="Pfam" id="PF17064">
    <property type="entry name" value="QVR"/>
    <property type="match status" value="1"/>
</dbReference>
<dbReference type="InterPro" id="IPR031424">
    <property type="entry name" value="QVR-like"/>
</dbReference>
<dbReference type="InParanoid" id="A0A0Q9WJ36"/>
<feature type="signal peptide" evidence="9">
    <location>
        <begin position="1"/>
        <end position="30"/>
    </location>
</feature>
<proteinExistence type="predicted"/>
<keyword evidence="11" id="KW-1185">Reference proteome</keyword>
<sequence>MMGSNVQSLGFGYLLRVVFLLAASIGLGKCTDRSVLQCYRCSVTVEKYFVDNATVMTPLCSKFQESSIYMVQCPYSTMCLKTISNLHLQNGQMQETVTRGCAQQKNTTQVFRNKQWEQEHLVQEVYKEGCTEIPANNLAGSKNVHCYCRGELCNSSNFLSLERKLLSMIILFNVIPFWCPTQLYNLNVFN</sequence>
<dbReference type="GO" id="GO:0032222">
    <property type="term" value="P:regulation of synaptic transmission, cholinergic"/>
    <property type="evidence" value="ECO:0007669"/>
    <property type="project" value="InterPro"/>
</dbReference>
<evidence type="ECO:0000256" key="3">
    <source>
        <dbReference type="ARBA" id="ARBA00022692"/>
    </source>
</evidence>
<dbReference type="GO" id="GO:0030431">
    <property type="term" value="P:sleep"/>
    <property type="evidence" value="ECO:0007669"/>
    <property type="project" value="InterPro"/>
</dbReference>
<evidence type="ECO:0000256" key="4">
    <source>
        <dbReference type="ARBA" id="ARBA00022729"/>
    </source>
</evidence>
<evidence type="ECO:0000256" key="2">
    <source>
        <dbReference type="ARBA" id="ARBA00022622"/>
    </source>
</evidence>
<organism evidence="10 11">
    <name type="scientific">Drosophila virilis</name>
    <name type="common">Fruit fly</name>
    <dbReference type="NCBI Taxonomy" id="7244"/>
    <lineage>
        <taxon>Eukaryota</taxon>
        <taxon>Metazoa</taxon>
        <taxon>Ecdysozoa</taxon>
        <taxon>Arthropoda</taxon>
        <taxon>Hexapoda</taxon>
        <taxon>Insecta</taxon>
        <taxon>Pterygota</taxon>
        <taxon>Neoptera</taxon>
        <taxon>Endopterygota</taxon>
        <taxon>Diptera</taxon>
        <taxon>Brachycera</taxon>
        <taxon>Muscomorpha</taxon>
        <taxon>Ephydroidea</taxon>
        <taxon>Drosophilidae</taxon>
        <taxon>Drosophila</taxon>
    </lineage>
</organism>
<accession>A0A0Q9WJ36</accession>
<keyword evidence="8" id="KW-0449">Lipoprotein</keyword>
<keyword evidence="2" id="KW-0336">GPI-anchor</keyword>
<dbReference type="PANTHER" id="PTHR33562">
    <property type="entry name" value="ATILLA, ISOFORM B-RELATED-RELATED"/>
    <property type="match status" value="1"/>
</dbReference>
<keyword evidence="5" id="KW-1133">Transmembrane helix</keyword>
<feature type="chain" id="PRO_5006386825" evidence="9">
    <location>
        <begin position="31"/>
        <end position="190"/>
    </location>
</feature>
<keyword evidence="6" id="KW-0472">Membrane</keyword>
<reference evidence="10 11" key="1">
    <citation type="journal article" date="2007" name="Nature">
        <title>Evolution of genes and genomes on the Drosophila phylogeny.</title>
        <authorList>
            <consortium name="Drosophila 12 Genomes Consortium"/>
            <person name="Clark A.G."/>
            <person name="Eisen M.B."/>
            <person name="Smith D.R."/>
            <person name="Bergman C.M."/>
            <person name="Oliver B."/>
            <person name="Markow T.A."/>
            <person name="Kaufman T.C."/>
            <person name="Kellis M."/>
            <person name="Gelbart W."/>
            <person name="Iyer V.N."/>
            <person name="Pollard D.A."/>
            <person name="Sackton T.B."/>
            <person name="Larracuente A.M."/>
            <person name="Singh N.D."/>
            <person name="Abad J.P."/>
            <person name="Abt D.N."/>
            <person name="Adryan B."/>
            <person name="Aguade M."/>
            <person name="Akashi H."/>
            <person name="Anderson W.W."/>
            <person name="Aquadro C.F."/>
            <person name="Ardell D.H."/>
            <person name="Arguello R."/>
            <person name="Artieri C.G."/>
            <person name="Barbash D.A."/>
            <person name="Barker D."/>
            <person name="Barsanti P."/>
            <person name="Batterham P."/>
            <person name="Batzoglou S."/>
            <person name="Begun D."/>
            <person name="Bhutkar A."/>
            <person name="Blanco E."/>
            <person name="Bosak S.A."/>
            <person name="Bradley R.K."/>
            <person name="Brand A.D."/>
            <person name="Brent M.R."/>
            <person name="Brooks A.N."/>
            <person name="Brown R.H."/>
            <person name="Butlin R.K."/>
            <person name="Caggese C."/>
            <person name="Calvi B.R."/>
            <person name="Bernardo de Carvalho A."/>
            <person name="Caspi A."/>
            <person name="Castrezana S."/>
            <person name="Celniker S.E."/>
            <person name="Chang J.L."/>
            <person name="Chapple C."/>
            <person name="Chatterji S."/>
            <person name="Chinwalla A."/>
            <person name="Civetta A."/>
            <person name="Clifton S.W."/>
            <person name="Comeron J.M."/>
            <person name="Costello J.C."/>
            <person name="Coyne J.A."/>
            <person name="Daub J."/>
            <person name="David R.G."/>
            <person name="Delcher A.L."/>
            <person name="Delehaunty K."/>
            <person name="Do C.B."/>
            <person name="Ebling H."/>
            <person name="Edwards K."/>
            <person name="Eickbush T."/>
            <person name="Evans J.D."/>
            <person name="Filipski A."/>
            <person name="Findeiss S."/>
            <person name="Freyhult E."/>
            <person name="Fulton L."/>
            <person name="Fulton R."/>
            <person name="Garcia A.C."/>
            <person name="Gardiner A."/>
            <person name="Garfield D.A."/>
            <person name="Garvin B.E."/>
            <person name="Gibson G."/>
            <person name="Gilbert D."/>
            <person name="Gnerre S."/>
            <person name="Godfrey J."/>
            <person name="Good R."/>
            <person name="Gotea V."/>
            <person name="Gravely B."/>
            <person name="Greenberg A.J."/>
            <person name="Griffiths-Jones S."/>
            <person name="Gross S."/>
            <person name="Guigo R."/>
            <person name="Gustafson E.A."/>
            <person name="Haerty W."/>
            <person name="Hahn M.W."/>
            <person name="Halligan D.L."/>
            <person name="Halpern A.L."/>
            <person name="Halter G.M."/>
            <person name="Han M.V."/>
            <person name="Heger A."/>
            <person name="Hillier L."/>
            <person name="Hinrichs A.S."/>
            <person name="Holmes I."/>
            <person name="Hoskins R.A."/>
            <person name="Hubisz M.J."/>
            <person name="Hultmark D."/>
            <person name="Huntley M.A."/>
            <person name="Jaffe D.B."/>
            <person name="Jagadeeshan S."/>
            <person name="Jeck W.R."/>
            <person name="Johnson J."/>
            <person name="Jones C.D."/>
            <person name="Jordan W.C."/>
            <person name="Karpen G.H."/>
            <person name="Kataoka E."/>
            <person name="Keightley P.D."/>
            <person name="Kheradpour P."/>
            <person name="Kirkness E.F."/>
            <person name="Koerich L.B."/>
            <person name="Kristiansen K."/>
            <person name="Kudrna D."/>
            <person name="Kulathinal R.J."/>
            <person name="Kumar S."/>
            <person name="Kwok R."/>
            <person name="Lander E."/>
            <person name="Langley C.H."/>
            <person name="Lapoint R."/>
            <person name="Lazzaro B.P."/>
            <person name="Lee S.J."/>
            <person name="Levesque L."/>
            <person name="Li R."/>
            <person name="Lin C.F."/>
            <person name="Lin M.F."/>
            <person name="Lindblad-Toh K."/>
            <person name="Llopart A."/>
            <person name="Long M."/>
            <person name="Low L."/>
            <person name="Lozovsky E."/>
            <person name="Lu J."/>
            <person name="Luo M."/>
            <person name="Machado C.A."/>
            <person name="Makalowski W."/>
            <person name="Marzo M."/>
            <person name="Matsuda M."/>
            <person name="Matzkin L."/>
            <person name="McAllister B."/>
            <person name="McBride C.S."/>
            <person name="McKernan B."/>
            <person name="McKernan K."/>
            <person name="Mendez-Lago M."/>
            <person name="Minx P."/>
            <person name="Mollenhauer M.U."/>
            <person name="Montooth K."/>
            <person name="Mount S.M."/>
            <person name="Mu X."/>
            <person name="Myers E."/>
            <person name="Negre B."/>
            <person name="Newfeld S."/>
            <person name="Nielsen R."/>
            <person name="Noor M.A."/>
            <person name="O'Grady P."/>
            <person name="Pachter L."/>
            <person name="Papaceit M."/>
            <person name="Parisi M.J."/>
            <person name="Parisi M."/>
            <person name="Parts L."/>
            <person name="Pedersen J.S."/>
            <person name="Pesole G."/>
            <person name="Phillippy A.M."/>
            <person name="Ponting C.P."/>
            <person name="Pop M."/>
            <person name="Porcelli D."/>
            <person name="Powell J.R."/>
            <person name="Prohaska S."/>
            <person name="Pruitt K."/>
            <person name="Puig M."/>
            <person name="Quesneville H."/>
            <person name="Ram K.R."/>
            <person name="Rand D."/>
            <person name="Rasmussen M.D."/>
            <person name="Reed L.K."/>
            <person name="Reenan R."/>
            <person name="Reily A."/>
            <person name="Remington K.A."/>
            <person name="Rieger T.T."/>
            <person name="Ritchie M.G."/>
            <person name="Robin C."/>
            <person name="Rogers Y.H."/>
            <person name="Rohde C."/>
            <person name="Rozas J."/>
            <person name="Rubenfield M.J."/>
            <person name="Ruiz A."/>
            <person name="Russo S."/>
            <person name="Salzberg S.L."/>
            <person name="Sanchez-Gracia A."/>
            <person name="Saranga D.J."/>
            <person name="Sato H."/>
            <person name="Schaeffer S.W."/>
            <person name="Schatz M.C."/>
            <person name="Schlenke T."/>
            <person name="Schwartz R."/>
            <person name="Segarra C."/>
            <person name="Singh R.S."/>
            <person name="Sirot L."/>
            <person name="Sirota M."/>
            <person name="Sisneros N.B."/>
            <person name="Smith C.D."/>
            <person name="Smith T.F."/>
            <person name="Spieth J."/>
            <person name="Stage D.E."/>
            <person name="Stark A."/>
            <person name="Stephan W."/>
            <person name="Strausberg R.L."/>
            <person name="Strempel S."/>
            <person name="Sturgill D."/>
            <person name="Sutton G."/>
            <person name="Sutton G.G."/>
            <person name="Tao W."/>
            <person name="Teichmann S."/>
            <person name="Tobari Y.N."/>
            <person name="Tomimura Y."/>
            <person name="Tsolas J.M."/>
            <person name="Valente V.L."/>
            <person name="Venter E."/>
            <person name="Venter J.C."/>
            <person name="Vicario S."/>
            <person name="Vieira F.G."/>
            <person name="Vilella A.J."/>
            <person name="Villasante A."/>
            <person name="Walenz B."/>
            <person name="Wang J."/>
            <person name="Wasserman M."/>
            <person name="Watts T."/>
            <person name="Wilson D."/>
            <person name="Wilson R.K."/>
            <person name="Wing R.A."/>
            <person name="Wolfner M.F."/>
            <person name="Wong A."/>
            <person name="Wong G.K."/>
            <person name="Wu C.I."/>
            <person name="Wu G."/>
            <person name="Yamamoto D."/>
            <person name="Yang H.P."/>
            <person name="Yang S.P."/>
            <person name="Yorke J.A."/>
            <person name="Yoshida K."/>
            <person name="Zdobnov E."/>
            <person name="Zhang P."/>
            <person name="Zhang Y."/>
            <person name="Zimin A.V."/>
            <person name="Baldwin J."/>
            <person name="Abdouelleil A."/>
            <person name="Abdulkadir J."/>
            <person name="Abebe A."/>
            <person name="Abera B."/>
            <person name="Abreu J."/>
            <person name="Acer S.C."/>
            <person name="Aftuck L."/>
            <person name="Alexander A."/>
            <person name="An P."/>
            <person name="Anderson E."/>
            <person name="Anderson S."/>
            <person name="Arachi H."/>
            <person name="Azer M."/>
            <person name="Bachantsang P."/>
            <person name="Barry A."/>
            <person name="Bayul T."/>
            <person name="Berlin A."/>
            <person name="Bessette D."/>
            <person name="Bloom T."/>
            <person name="Blye J."/>
            <person name="Boguslavskiy L."/>
            <person name="Bonnet C."/>
            <person name="Boukhgalter B."/>
            <person name="Bourzgui I."/>
            <person name="Brown A."/>
            <person name="Cahill P."/>
            <person name="Channer S."/>
            <person name="Cheshatsang Y."/>
            <person name="Chuda L."/>
            <person name="Citroen M."/>
            <person name="Collymore A."/>
            <person name="Cooke P."/>
            <person name="Costello M."/>
            <person name="D'Aco K."/>
            <person name="Daza R."/>
            <person name="De Haan G."/>
            <person name="DeGray S."/>
            <person name="DeMaso C."/>
            <person name="Dhargay N."/>
            <person name="Dooley K."/>
            <person name="Dooley E."/>
            <person name="Doricent M."/>
            <person name="Dorje P."/>
            <person name="Dorjee K."/>
            <person name="Dupes A."/>
            <person name="Elong R."/>
            <person name="Falk J."/>
            <person name="Farina A."/>
            <person name="Faro S."/>
            <person name="Ferguson D."/>
            <person name="Fisher S."/>
            <person name="Foley C.D."/>
            <person name="Franke A."/>
            <person name="Friedrich D."/>
            <person name="Gadbois L."/>
            <person name="Gearin G."/>
            <person name="Gearin C.R."/>
            <person name="Giannoukos G."/>
            <person name="Goode T."/>
            <person name="Graham J."/>
            <person name="Grandbois E."/>
            <person name="Grewal S."/>
            <person name="Gyaltsen K."/>
            <person name="Hafez N."/>
            <person name="Hagos B."/>
            <person name="Hall J."/>
            <person name="Henson C."/>
            <person name="Hollinger A."/>
            <person name="Honan T."/>
            <person name="Huard M.D."/>
            <person name="Hughes L."/>
            <person name="Hurhula B."/>
            <person name="Husby M.E."/>
            <person name="Kamat A."/>
            <person name="Kanga B."/>
            <person name="Kashin S."/>
            <person name="Khazanovich D."/>
            <person name="Kisner P."/>
            <person name="Lance K."/>
            <person name="Lara M."/>
            <person name="Lee W."/>
            <person name="Lennon N."/>
            <person name="Letendre F."/>
            <person name="LeVine R."/>
            <person name="Lipovsky A."/>
            <person name="Liu X."/>
            <person name="Liu J."/>
            <person name="Liu S."/>
            <person name="Lokyitsang T."/>
            <person name="Lokyitsang Y."/>
            <person name="Lubonja R."/>
            <person name="Lui A."/>
            <person name="MacDonald P."/>
            <person name="Magnisalis V."/>
            <person name="Maru K."/>
            <person name="Matthews C."/>
            <person name="McCusker W."/>
            <person name="McDonough S."/>
            <person name="Mehta T."/>
            <person name="Meldrim J."/>
            <person name="Meneus L."/>
            <person name="Mihai O."/>
            <person name="Mihalev A."/>
            <person name="Mihova T."/>
            <person name="Mittelman R."/>
            <person name="Mlenga V."/>
            <person name="Montmayeur A."/>
            <person name="Mulrain L."/>
            <person name="Navidi A."/>
            <person name="Naylor J."/>
            <person name="Negash T."/>
            <person name="Nguyen T."/>
            <person name="Nguyen N."/>
            <person name="Nicol R."/>
            <person name="Norbu C."/>
            <person name="Norbu N."/>
            <person name="Novod N."/>
            <person name="O'Neill B."/>
            <person name="Osman S."/>
            <person name="Markiewicz E."/>
            <person name="Oyono O.L."/>
            <person name="Patti C."/>
            <person name="Phunkhang P."/>
            <person name="Pierre F."/>
            <person name="Priest M."/>
            <person name="Raghuraman S."/>
            <person name="Rege F."/>
            <person name="Reyes R."/>
            <person name="Rise C."/>
            <person name="Rogov P."/>
            <person name="Ross K."/>
            <person name="Ryan E."/>
            <person name="Settipalli S."/>
            <person name="Shea T."/>
            <person name="Sherpa N."/>
            <person name="Shi L."/>
            <person name="Shih D."/>
            <person name="Sparrow T."/>
            <person name="Spaulding J."/>
            <person name="Stalker J."/>
            <person name="Stange-Thomann N."/>
            <person name="Stavropoulos S."/>
            <person name="Stone C."/>
            <person name="Strader C."/>
            <person name="Tesfaye S."/>
            <person name="Thomson T."/>
            <person name="Thoulutsang Y."/>
            <person name="Thoulutsang D."/>
            <person name="Topham K."/>
            <person name="Topping I."/>
            <person name="Tsamla T."/>
            <person name="Vassiliev H."/>
            <person name="Vo A."/>
            <person name="Wangchuk T."/>
            <person name="Wangdi T."/>
            <person name="Weiand M."/>
            <person name="Wilkinson J."/>
            <person name="Wilson A."/>
            <person name="Yadav S."/>
            <person name="Young G."/>
            <person name="Yu Q."/>
            <person name="Zembek L."/>
            <person name="Zhong D."/>
            <person name="Zimmer A."/>
            <person name="Zwirko Z."/>
            <person name="Jaffe D.B."/>
            <person name="Alvarez P."/>
            <person name="Brockman W."/>
            <person name="Butler J."/>
            <person name="Chin C."/>
            <person name="Gnerre S."/>
            <person name="Grabherr M."/>
            <person name="Kleber M."/>
            <person name="Mauceli E."/>
            <person name="MacCallum I."/>
        </authorList>
    </citation>
    <scope>NUCLEOTIDE SEQUENCE [LARGE SCALE GENOMIC DNA]</scope>
    <source>
        <strain evidence="11">Tucson 15010-1051.87</strain>
    </source>
</reference>
<protein>
    <submittedName>
        <fullName evidence="10">Uncharacterized protein</fullName>
    </submittedName>
</protein>
<evidence type="ECO:0000256" key="5">
    <source>
        <dbReference type="ARBA" id="ARBA00022989"/>
    </source>
</evidence>
<keyword evidence="7" id="KW-0325">Glycoprotein</keyword>
<evidence type="ECO:0000313" key="10">
    <source>
        <dbReference type="EMBL" id="KRF80958.1"/>
    </source>
</evidence>
<dbReference type="GO" id="GO:0098552">
    <property type="term" value="C:side of membrane"/>
    <property type="evidence" value="ECO:0007669"/>
    <property type="project" value="UniProtKB-KW"/>
</dbReference>
<evidence type="ECO:0000256" key="1">
    <source>
        <dbReference type="ARBA" id="ARBA00004589"/>
    </source>
</evidence>
<evidence type="ECO:0000313" key="11">
    <source>
        <dbReference type="Proteomes" id="UP000008792"/>
    </source>
</evidence>
<keyword evidence="4 9" id="KW-0732">Signal</keyword>
<dbReference type="AlphaFoldDB" id="A0A0Q9WJ36"/>
<evidence type="ECO:0000256" key="8">
    <source>
        <dbReference type="ARBA" id="ARBA00023288"/>
    </source>
</evidence>